<keyword evidence="3" id="KW-1185">Reference proteome</keyword>
<protein>
    <submittedName>
        <fullName evidence="2">Panacea domain-containing protein</fullName>
    </submittedName>
</protein>
<dbReference type="EMBL" id="CP098502">
    <property type="protein sequence ID" value="UTI62629.1"/>
    <property type="molecule type" value="Genomic_DNA"/>
</dbReference>
<organism evidence="2 3">
    <name type="scientific">Paraconexibacter antarcticus</name>
    <dbReference type="NCBI Taxonomy" id="2949664"/>
    <lineage>
        <taxon>Bacteria</taxon>
        <taxon>Bacillati</taxon>
        <taxon>Actinomycetota</taxon>
        <taxon>Thermoleophilia</taxon>
        <taxon>Solirubrobacterales</taxon>
        <taxon>Paraconexibacteraceae</taxon>
        <taxon>Paraconexibacter</taxon>
    </lineage>
</organism>
<feature type="domain" description="Antitoxin SocA-like Panacea" evidence="1">
    <location>
        <begin position="44"/>
        <end position="148"/>
    </location>
</feature>
<sequence length="191" mass="21327">MTEPVRTPSLRSAREELDEDRFAELVIYIAGKLQDDPSFGDTKLNKTLCFCDFTAFATLGHTITGAQYHRQPRGPLARPLPRIRDELIAAGDVTVEMKKVYTHSRRVTTPTREADPSVFSHEELEIIDDVIRQVRPHNATSISEVSHRIIAGWTVLDDGETIPPETLFVDTAPFSADERALAGHLAAKHAR</sequence>
<proteinExistence type="predicted"/>
<evidence type="ECO:0000313" key="2">
    <source>
        <dbReference type="EMBL" id="UTI62629.1"/>
    </source>
</evidence>
<name>A0ABY5DM54_9ACTN</name>
<accession>A0ABY5DM54</accession>
<dbReference type="Pfam" id="PF13274">
    <property type="entry name" value="SocA_Panacea"/>
    <property type="match status" value="1"/>
</dbReference>
<evidence type="ECO:0000313" key="3">
    <source>
        <dbReference type="Proteomes" id="UP001056035"/>
    </source>
</evidence>
<dbReference type="RefSeq" id="WP_254569366.1">
    <property type="nucleotide sequence ID" value="NZ_CP098502.1"/>
</dbReference>
<reference evidence="2 3" key="1">
    <citation type="submission" date="2022-06" db="EMBL/GenBank/DDBJ databases">
        <title>Paraconexibacter antarcticus.</title>
        <authorList>
            <person name="Kim C.S."/>
        </authorList>
    </citation>
    <scope>NUCLEOTIDE SEQUENCE [LARGE SCALE GENOMIC DNA]</scope>
    <source>
        <strain evidence="2 3">02-257</strain>
    </source>
</reference>
<dbReference type="Proteomes" id="UP001056035">
    <property type="component" value="Chromosome"/>
</dbReference>
<dbReference type="InterPro" id="IPR025272">
    <property type="entry name" value="SocA_Panacea"/>
</dbReference>
<gene>
    <name evidence="2" type="ORF">NBH00_14815</name>
</gene>
<evidence type="ECO:0000259" key="1">
    <source>
        <dbReference type="Pfam" id="PF13274"/>
    </source>
</evidence>